<evidence type="ECO:0000313" key="2">
    <source>
        <dbReference type="EMBL" id="OWF52032.1"/>
    </source>
</evidence>
<comment type="caution">
    <text evidence="2">The sequence shown here is derived from an EMBL/GenBank/DDBJ whole genome shotgun (WGS) entry which is preliminary data.</text>
</comment>
<keyword evidence="1" id="KW-0812">Transmembrane</keyword>
<keyword evidence="1" id="KW-0472">Membrane</keyword>
<accession>A0A210QTJ2</accession>
<dbReference type="InterPro" id="IPR009030">
    <property type="entry name" value="Growth_fac_rcpt_cys_sf"/>
</dbReference>
<keyword evidence="1" id="KW-1133">Transmembrane helix</keyword>
<protein>
    <submittedName>
        <fullName evidence="2">Proprotein convertase subtilisin/kexin type 5</fullName>
    </submittedName>
</protein>
<dbReference type="AlphaFoldDB" id="A0A210QTJ2"/>
<name>A0A210QTJ2_MIZYE</name>
<dbReference type="OrthoDB" id="6162576at2759"/>
<dbReference type="Proteomes" id="UP000242188">
    <property type="component" value="Unassembled WGS sequence"/>
</dbReference>
<dbReference type="SUPFAM" id="SSF57184">
    <property type="entry name" value="Growth factor receptor domain"/>
    <property type="match status" value="2"/>
</dbReference>
<keyword evidence="3" id="KW-1185">Reference proteome</keyword>
<evidence type="ECO:0000256" key="1">
    <source>
        <dbReference type="SAM" id="Phobius"/>
    </source>
</evidence>
<dbReference type="EMBL" id="NEDP02001993">
    <property type="protein sequence ID" value="OWF52032.1"/>
    <property type="molecule type" value="Genomic_DNA"/>
</dbReference>
<reference evidence="2 3" key="1">
    <citation type="journal article" date="2017" name="Nat. Ecol. Evol.">
        <title>Scallop genome provides insights into evolution of bilaterian karyotype and development.</title>
        <authorList>
            <person name="Wang S."/>
            <person name="Zhang J."/>
            <person name="Jiao W."/>
            <person name="Li J."/>
            <person name="Xun X."/>
            <person name="Sun Y."/>
            <person name="Guo X."/>
            <person name="Huan P."/>
            <person name="Dong B."/>
            <person name="Zhang L."/>
            <person name="Hu X."/>
            <person name="Sun X."/>
            <person name="Wang J."/>
            <person name="Zhao C."/>
            <person name="Wang Y."/>
            <person name="Wang D."/>
            <person name="Huang X."/>
            <person name="Wang R."/>
            <person name="Lv J."/>
            <person name="Li Y."/>
            <person name="Zhang Z."/>
            <person name="Liu B."/>
            <person name="Lu W."/>
            <person name="Hui Y."/>
            <person name="Liang J."/>
            <person name="Zhou Z."/>
            <person name="Hou R."/>
            <person name="Li X."/>
            <person name="Liu Y."/>
            <person name="Li H."/>
            <person name="Ning X."/>
            <person name="Lin Y."/>
            <person name="Zhao L."/>
            <person name="Xing Q."/>
            <person name="Dou J."/>
            <person name="Li Y."/>
            <person name="Mao J."/>
            <person name="Guo H."/>
            <person name="Dou H."/>
            <person name="Li T."/>
            <person name="Mu C."/>
            <person name="Jiang W."/>
            <person name="Fu Q."/>
            <person name="Fu X."/>
            <person name="Miao Y."/>
            <person name="Liu J."/>
            <person name="Yu Q."/>
            <person name="Li R."/>
            <person name="Liao H."/>
            <person name="Li X."/>
            <person name="Kong Y."/>
            <person name="Jiang Z."/>
            <person name="Chourrout D."/>
            <person name="Li R."/>
            <person name="Bao Z."/>
        </authorList>
    </citation>
    <scope>NUCLEOTIDE SEQUENCE [LARGE SCALE GENOMIC DNA]</scope>
    <source>
        <strain evidence="2 3">PY_sf001</strain>
    </source>
</reference>
<dbReference type="STRING" id="6573.A0A210QTJ2"/>
<organism evidence="2 3">
    <name type="scientific">Mizuhopecten yessoensis</name>
    <name type="common">Japanese scallop</name>
    <name type="synonym">Patinopecten yessoensis</name>
    <dbReference type="NCBI Taxonomy" id="6573"/>
    <lineage>
        <taxon>Eukaryota</taxon>
        <taxon>Metazoa</taxon>
        <taxon>Spiralia</taxon>
        <taxon>Lophotrochozoa</taxon>
        <taxon>Mollusca</taxon>
        <taxon>Bivalvia</taxon>
        <taxon>Autobranchia</taxon>
        <taxon>Pteriomorphia</taxon>
        <taxon>Pectinida</taxon>
        <taxon>Pectinoidea</taxon>
        <taxon>Pectinidae</taxon>
        <taxon>Mizuhopecten</taxon>
    </lineage>
</organism>
<sequence length="866" mass="96468">MVILNHVIRMVVSALSLYQSNALWRDLTLSDEGSSECPGVYNQIEFSSNCTVSCPRAAPLQFQQLCLAFCPYGYQYNSPDTCSNATGLIDDKSSNHCQVVTCPSDKPLCYDTQCLSVCPNGTLPDEGNCMHDCSDTSPLVLNDSCVSSCPADSPYNEYGHCVSACSTRYFLHGQTCFRTCPQHTHQYLSTCVDVCPPEAPKSLGVWNISLCVTSCPEFTSTNGSKCEVQCPNGQDYLWNGSCVRECPVIAPYVYVLTRRLPPYVIPICTPVCPDHYYIEANNCVPTCSPARYLMNSTCEASCPETHPYFTGKSPPFTCVQSCNRKQILNIDHCVKSCPIGRLIFNRTCVDDCPVTHIYKVNQTCLSRCPSPMVVYNGSCQSSCPSIARYSYNGQCISVCPNSHPSFRRTQSGNVVCQTTAICPEGEFTWNNQCFYQCPDNTVFINSTCLRKCPLSHKLKYRSDKHRSVLSMECVAECAENTFMKEDFCFDHCDPPLVGFPDNNTCLERCPDSHKWRSVTTTNSKQLAFTCVANCSAPRLVDNDKCHFTCPDSKPFAVNQTCLKSCPNDSSLRTPFGNGMTCSKTCPETYIQENDTCVLKCSHGKVIINKVCVDVTNCANEYQFIEYSPHGTICRKRCLDNQFVDNIQCVTSCPSFSVGQLCVETCPSDQKFTRGEHNSSDGHADRKCYEECPSKTYANGTKCMAIDCPMKYLADSRTCVSSCTISHPYLEELFKCVNKCSDGYIIMGRTCIRKSFCLKDKGFFVYDKQCVNSCPTGTFVNYIRDGCILSSIVYLLIVTGVICTVLLTSGAVWFYYSKKRKNCKTCFSMMQGRYARDIPLLTAESLTEDDTLAETGNDPERTRDVVL</sequence>
<gene>
    <name evidence="2" type="ORF">KP79_PYT24435</name>
</gene>
<proteinExistence type="predicted"/>
<feature type="transmembrane region" description="Helical" evidence="1">
    <location>
        <begin position="791"/>
        <end position="815"/>
    </location>
</feature>
<dbReference type="Gene3D" id="2.10.220.10">
    <property type="entry name" value="Hormone Receptor, Insulin-like Growth Factor Receptor 1, Chain A, domain 2"/>
    <property type="match status" value="2"/>
</dbReference>
<evidence type="ECO:0000313" key="3">
    <source>
        <dbReference type="Proteomes" id="UP000242188"/>
    </source>
</evidence>